<dbReference type="SMART" id="SM00240">
    <property type="entry name" value="FHA"/>
    <property type="match status" value="1"/>
</dbReference>
<dbReference type="Gene3D" id="2.60.200.20">
    <property type="match status" value="1"/>
</dbReference>
<protein>
    <submittedName>
        <fullName evidence="3">Phosphoserine phosphatase RsbU</fullName>
        <ecNumber evidence="3">3.1.3.3</ecNumber>
    </submittedName>
</protein>
<evidence type="ECO:0000313" key="3">
    <source>
        <dbReference type="EMBL" id="TWU20289.1"/>
    </source>
</evidence>
<name>A0A5C6CBT4_9BACT</name>
<dbReference type="SMART" id="SM00331">
    <property type="entry name" value="PP2C_SIG"/>
    <property type="match status" value="1"/>
</dbReference>
<dbReference type="EC" id="3.1.3.3" evidence="3"/>
<feature type="domain" description="FHA" evidence="2">
    <location>
        <begin position="25"/>
        <end position="74"/>
    </location>
</feature>
<evidence type="ECO:0000313" key="4">
    <source>
        <dbReference type="Proteomes" id="UP000316304"/>
    </source>
</evidence>
<accession>A0A5C6CBT4</accession>
<dbReference type="AlphaFoldDB" id="A0A5C6CBT4"/>
<dbReference type="InterPro" id="IPR029016">
    <property type="entry name" value="GAF-like_dom_sf"/>
</dbReference>
<dbReference type="InterPro" id="IPR000253">
    <property type="entry name" value="FHA_dom"/>
</dbReference>
<dbReference type="InterPro" id="IPR008984">
    <property type="entry name" value="SMAD_FHA_dom_sf"/>
</dbReference>
<dbReference type="InterPro" id="IPR001932">
    <property type="entry name" value="PPM-type_phosphatase-like_dom"/>
</dbReference>
<dbReference type="PANTHER" id="PTHR43156">
    <property type="entry name" value="STAGE II SPORULATION PROTEIN E-RELATED"/>
    <property type="match status" value="1"/>
</dbReference>
<gene>
    <name evidence="3" type="primary">rsbU</name>
    <name evidence="3" type="ORF">Pla52o_48070</name>
</gene>
<dbReference type="SUPFAM" id="SSF81606">
    <property type="entry name" value="PP2C-like"/>
    <property type="match status" value="1"/>
</dbReference>
<dbReference type="InterPro" id="IPR036457">
    <property type="entry name" value="PPM-type-like_dom_sf"/>
</dbReference>
<dbReference type="SUPFAM" id="SSF55781">
    <property type="entry name" value="GAF domain-like"/>
    <property type="match status" value="1"/>
</dbReference>
<dbReference type="Pfam" id="PF07228">
    <property type="entry name" value="SpoIIE"/>
    <property type="match status" value="1"/>
</dbReference>
<comment type="caution">
    <text evidence="3">The sequence shown here is derived from an EMBL/GenBank/DDBJ whole genome shotgun (WGS) entry which is preliminary data.</text>
</comment>
<reference evidence="3 4" key="1">
    <citation type="submission" date="2019-02" db="EMBL/GenBank/DDBJ databases">
        <title>Deep-cultivation of Planctomycetes and their phenomic and genomic characterization uncovers novel biology.</title>
        <authorList>
            <person name="Wiegand S."/>
            <person name="Jogler M."/>
            <person name="Boedeker C."/>
            <person name="Pinto D."/>
            <person name="Vollmers J."/>
            <person name="Rivas-Marin E."/>
            <person name="Kohn T."/>
            <person name="Peeters S.H."/>
            <person name="Heuer A."/>
            <person name="Rast P."/>
            <person name="Oberbeckmann S."/>
            <person name="Bunk B."/>
            <person name="Jeske O."/>
            <person name="Meyerdierks A."/>
            <person name="Storesund J.E."/>
            <person name="Kallscheuer N."/>
            <person name="Luecker S."/>
            <person name="Lage O.M."/>
            <person name="Pohl T."/>
            <person name="Merkel B.J."/>
            <person name="Hornburger P."/>
            <person name="Mueller R.-W."/>
            <person name="Bruemmer F."/>
            <person name="Labrenz M."/>
            <person name="Spormann A.M."/>
            <person name="Op Den Camp H."/>
            <person name="Overmann J."/>
            <person name="Amann R."/>
            <person name="Jetten M.S.M."/>
            <person name="Mascher T."/>
            <person name="Medema M.H."/>
            <person name="Devos D.P."/>
            <person name="Kaster A.-K."/>
            <person name="Ovreas L."/>
            <person name="Rohde M."/>
            <person name="Galperin M.Y."/>
            <person name="Jogler C."/>
        </authorList>
    </citation>
    <scope>NUCLEOTIDE SEQUENCE [LARGE SCALE GENOMIC DNA]</scope>
    <source>
        <strain evidence="3 4">Pla52o</strain>
    </source>
</reference>
<dbReference type="PROSITE" id="PS50006">
    <property type="entry name" value="FHA_DOMAIN"/>
    <property type="match status" value="1"/>
</dbReference>
<dbReference type="Gene3D" id="3.30.450.40">
    <property type="match status" value="1"/>
</dbReference>
<sequence length="588" mass="64141">MAFLSTSSIGDDGSAERYRLQDGETIIGRHPDCHIVVDAGAVSRYHAKVVQRNDDFLVEDSGSRNGTFLNGQLLTEPEVLREGDRVRISDVELVFHQDVVPEFARVQNQMTFDGSNFGIMMVEENETEKISSSKVEFRSSSEGLKLSATPEAKLEALMRINSNLSNALGLDEVLPKVLNSLFAIFPAADRGFVVMEDAKGNLIPRWVKTRQPRDESETVRISRTIIREVMNTGEAILSLDASEDTRFDSSQSIADFSIRSMICAPLIDGSGQAFGALQIDSLKGRGQFREEDTDLLSGVAAQAGVVINNARLHEQALVQREVEQDLKLATEVQQAFLPQSPPDAPGYRVCSFYRAANHIGGDYFDYIHFSDGRVGIVVADVVGHGVAAAMFMAKLSAETRFCLASDSNVARATERLNDRMSRLHVERFVTFLLIVINPNSETVTIVNAGHMAPVVRLASDGSIVEPGQEESGLPIAIDDGMTYEAVEFPMAVGDVAVMYTDGINEAMDIDDHEFGIDRVRQLTAAGGNAEEIKDSLVDAVLEHVGDAPPFDDMCLVVIERIAAPGQAIAKATDTVDYDPYDDEIDTGA</sequence>
<dbReference type="SMART" id="SM00065">
    <property type="entry name" value="GAF"/>
    <property type="match status" value="1"/>
</dbReference>
<dbReference type="Pfam" id="PF01590">
    <property type="entry name" value="GAF"/>
    <property type="match status" value="1"/>
</dbReference>
<dbReference type="Pfam" id="PF00498">
    <property type="entry name" value="FHA"/>
    <property type="match status" value="1"/>
</dbReference>
<dbReference type="FunFam" id="3.60.40.10:FF:000045">
    <property type="entry name" value="Stage II sporulation protein E"/>
    <property type="match status" value="1"/>
</dbReference>
<organism evidence="3 4">
    <name type="scientific">Novipirellula galeiformis</name>
    <dbReference type="NCBI Taxonomy" id="2528004"/>
    <lineage>
        <taxon>Bacteria</taxon>
        <taxon>Pseudomonadati</taxon>
        <taxon>Planctomycetota</taxon>
        <taxon>Planctomycetia</taxon>
        <taxon>Pirellulales</taxon>
        <taxon>Pirellulaceae</taxon>
        <taxon>Novipirellula</taxon>
    </lineage>
</organism>
<keyword evidence="1 3" id="KW-0378">Hydrolase</keyword>
<dbReference type="RefSeq" id="WP_231612551.1">
    <property type="nucleotide sequence ID" value="NZ_SJPT01000009.1"/>
</dbReference>
<dbReference type="EMBL" id="SJPT01000009">
    <property type="protein sequence ID" value="TWU20289.1"/>
    <property type="molecule type" value="Genomic_DNA"/>
</dbReference>
<dbReference type="InterPro" id="IPR003018">
    <property type="entry name" value="GAF"/>
</dbReference>
<keyword evidence="4" id="KW-1185">Reference proteome</keyword>
<dbReference type="SUPFAM" id="SSF49879">
    <property type="entry name" value="SMAD/FHA domain"/>
    <property type="match status" value="1"/>
</dbReference>
<dbReference type="InterPro" id="IPR052016">
    <property type="entry name" value="Bact_Sigma-Reg"/>
</dbReference>
<dbReference type="Proteomes" id="UP000316304">
    <property type="component" value="Unassembled WGS sequence"/>
</dbReference>
<proteinExistence type="predicted"/>
<evidence type="ECO:0000259" key="2">
    <source>
        <dbReference type="PROSITE" id="PS50006"/>
    </source>
</evidence>
<evidence type="ECO:0000256" key="1">
    <source>
        <dbReference type="ARBA" id="ARBA00022801"/>
    </source>
</evidence>
<dbReference type="PANTHER" id="PTHR43156:SF2">
    <property type="entry name" value="STAGE II SPORULATION PROTEIN E"/>
    <property type="match status" value="1"/>
</dbReference>
<dbReference type="CDD" id="cd00060">
    <property type="entry name" value="FHA"/>
    <property type="match status" value="1"/>
</dbReference>
<dbReference type="GO" id="GO:0016791">
    <property type="term" value="F:phosphatase activity"/>
    <property type="evidence" value="ECO:0007669"/>
    <property type="project" value="TreeGrafter"/>
</dbReference>
<dbReference type="Gene3D" id="3.60.40.10">
    <property type="entry name" value="PPM-type phosphatase domain"/>
    <property type="match status" value="1"/>
</dbReference>